<reference evidence="1" key="1">
    <citation type="submission" date="2024-07" db="EMBL/GenBank/DDBJ databases">
        <authorList>
            <person name="Li X.-J."/>
            <person name="Wang X."/>
        </authorList>
    </citation>
    <scope>NUCLEOTIDE SEQUENCE</scope>
    <source>
        <strain evidence="1">HSP-334</strain>
    </source>
</reference>
<gene>
    <name evidence="1" type="ORF">AB8B22_02695</name>
</gene>
<dbReference type="EMBL" id="CP165644">
    <property type="protein sequence ID" value="XDU67341.1"/>
    <property type="molecule type" value="Genomic_DNA"/>
</dbReference>
<evidence type="ECO:0008006" key="2">
    <source>
        <dbReference type="Google" id="ProtNLM"/>
    </source>
</evidence>
<organism evidence="1">
    <name type="scientific">Leptotrichia rugosa</name>
    <dbReference type="NCBI Taxonomy" id="3239302"/>
    <lineage>
        <taxon>Bacteria</taxon>
        <taxon>Fusobacteriati</taxon>
        <taxon>Fusobacteriota</taxon>
        <taxon>Fusobacteriia</taxon>
        <taxon>Fusobacteriales</taxon>
        <taxon>Leptotrichiaceae</taxon>
        <taxon>Leptotrichia</taxon>
    </lineage>
</organism>
<proteinExistence type="predicted"/>
<evidence type="ECO:0000313" key="1">
    <source>
        <dbReference type="EMBL" id="XDU67341.1"/>
    </source>
</evidence>
<sequence>MMKKFIVFIISLNLLGSEFKKMDDNFTRKMDLKYEKFILKNVNHKDFITISETLGNIIIFFNQEKEINKIVYFNKNNKIKREEIYKNANIYKLNIARYLYGENLNEQSNIKTGIEKVIEYYNYEKNKIRKIIIFSGLEKEFEIEFDEIGNVKNILKETELKK</sequence>
<name>A0AB39VHD7_9FUSO</name>
<dbReference type="AlphaFoldDB" id="A0AB39VHD7"/>
<dbReference type="RefSeq" id="WP_369711557.1">
    <property type="nucleotide sequence ID" value="NZ_CP165644.1"/>
</dbReference>
<accession>A0AB39VHD7</accession>
<dbReference type="KEGG" id="lrug:AB8B22_02695"/>
<protein>
    <recommendedName>
        <fullName evidence="2">Beta-lactamase-inhibitor-like PepSY-like domain-containing protein</fullName>
    </recommendedName>
</protein>